<organism evidence="1 2">
    <name type="scientific">Paenibacillus urinalis</name>
    <dbReference type="NCBI Taxonomy" id="521520"/>
    <lineage>
        <taxon>Bacteria</taxon>
        <taxon>Bacillati</taxon>
        <taxon>Bacillota</taxon>
        <taxon>Bacilli</taxon>
        <taxon>Bacillales</taxon>
        <taxon>Paenibacillaceae</taxon>
        <taxon>Paenibacillus</taxon>
    </lineage>
</organism>
<evidence type="ECO:0000313" key="1">
    <source>
        <dbReference type="EMBL" id="WDH83420.1"/>
    </source>
</evidence>
<reference evidence="1" key="1">
    <citation type="submission" date="2023-02" db="EMBL/GenBank/DDBJ databases">
        <title>Pathogen: clinical or host-associated sample.</title>
        <authorList>
            <person name="Hergert J."/>
            <person name="Casey R."/>
            <person name="Wagner J."/>
            <person name="Young E.L."/>
            <person name="Oakeson K.F."/>
        </authorList>
    </citation>
    <scope>NUCLEOTIDE SEQUENCE</scope>
    <source>
        <strain evidence="1">2022CK-00830</strain>
    </source>
</reference>
<dbReference type="EMBL" id="CP118101">
    <property type="protein sequence ID" value="WDH83420.1"/>
    <property type="molecule type" value="Genomic_DNA"/>
</dbReference>
<dbReference type="PROSITE" id="PS51257">
    <property type="entry name" value="PROKAR_LIPOPROTEIN"/>
    <property type="match status" value="1"/>
</dbReference>
<dbReference type="AlphaFoldDB" id="A0AAX3N0Y8"/>
<evidence type="ECO:0008006" key="3">
    <source>
        <dbReference type="Google" id="ProtNLM"/>
    </source>
</evidence>
<protein>
    <recommendedName>
        <fullName evidence="3">Lipoprotein</fullName>
    </recommendedName>
</protein>
<gene>
    <name evidence="1" type="ORF">PUW23_04020</name>
</gene>
<name>A0AAX3N0Y8_9BACL</name>
<dbReference type="RefSeq" id="WP_047912859.1">
    <property type="nucleotide sequence ID" value="NZ_CP118101.1"/>
</dbReference>
<accession>A0AAX3N0Y8</accession>
<evidence type="ECO:0000313" key="2">
    <source>
        <dbReference type="Proteomes" id="UP001220962"/>
    </source>
</evidence>
<sequence length="125" mass="14333">MKYMGIAAVILLLVLTGCTRTEEITFVGESDHWTGKYKAIIGESQEDGDFIFEYKAEEPQEVHFNKLEIYADDKSHIFKSKDHNSRRVTMSSSCSGCSVTRKEAELQVKIKWDGHEESFVMKHQP</sequence>
<proteinExistence type="predicted"/>
<dbReference type="Proteomes" id="UP001220962">
    <property type="component" value="Chromosome"/>
</dbReference>